<dbReference type="AlphaFoldDB" id="A0A382M5S9"/>
<sequence length="259" mass="28382">VSSKNKSVNLTSDSSSIELDIKDASVGPSVIELKNLYKETGLFTLDPSYSTTASCVSHVTYIDGNEGILEYRGYPIEQLAAKSTYLEVAYLLFNGELPSVNNLQEFRSQVKANMILPEQTKTLFQGFDESAHPMAMLTTSIASLSSLYHEGIDVKSSKHQKEFFFNVLGKTPIVVANIFNHRNQTNMGQYDESLTYAENILRLFFGGDTNYEINPVFAKALDILLVLHADHEQNCSTSSVRLAGSSGTNPYAAIAAGVA</sequence>
<dbReference type="InterPro" id="IPR036969">
    <property type="entry name" value="Citrate_synthase_sf"/>
</dbReference>
<dbReference type="Gene3D" id="2.20.28.60">
    <property type="match status" value="1"/>
</dbReference>
<organism evidence="1">
    <name type="scientific">marine metagenome</name>
    <dbReference type="NCBI Taxonomy" id="408172"/>
    <lineage>
        <taxon>unclassified sequences</taxon>
        <taxon>metagenomes</taxon>
        <taxon>ecological metagenomes</taxon>
    </lineage>
</organism>
<gene>
    <name evidence="1" type="ORF">METZ01_LOCUS295566</name>
</gene>
<dbReference type="InterPro" id="IPR002020">
    <property type="entry name" value="Citrate_synthase"/>
</dbReference>
<dbReference type="EMBL" id="UINC01090614">
    <property type="protein sequence ID" value="SVC42712.1"/>
    <property type="molecule type" value="Genomic_DNA"/>
</dbReference>
<dbReference type="PANTHER" id="PTHR42871:SF1">
    <property type="entry name" value="CITRATE SYNTHASE"/>
    <property type="match status" value="1"/>
</dbReference>
<feature type="non-terminal residue" evidence="1">
    <location>
        <position position="259"/>
    </location>
</feature>
<dbReference type="Pfam" id="PF00285">
    <property type="entry name" value="Citrate_synt"/>
    <property type="match status" value="1"/>
</dbReference>
<proteinExistence type="predicted"/>
<name>A0A382M5S9_9ZZZZ</name>
<dbReference type="SUPFAM" id="SSF48256">
    <property type="entry name" value="Citrate synthase"/>
    <property type="match status" value="1"/>
</dbReference>
<accession>A0A382M5S9</accession>
<feature type="non-terminal residue" evidence="1">
    <location>
        <position position="1"/>
    </location>
</feature>
<dbReference type="Gene3D" id="1.10.580.10">
    <property type="entry name" value="Citrate Synthase, domain 1"/>
    <property type="match status" value="1"/>
</dbReference>
<reference evidence="1" key="1">
    <citation type="submission" date="2018-05" db="EMBL/GenBank/DDBJ databases">
        <authorList>
            <person name="Lanie J.A."/>
            <person name="Ng W.-L."/>
            <person name="Kazmierczak K.M."/>
            <person name="Andrzejewski T.M."/>
            <person name="Davidsen T.M."/>
            <person name="Wayne K.J."/>
            <person name="Tettelin H."/>
            <person name="Glass J.I."/>
            <person name="Rusch D."/>
            <person name="Podicherti R."/>
            <person name="Tsui H.-C.T."/>
            <person name="Winkler M.E."/>
        </authorList>
    </citation>
    <scope>NUCLEOTIDE SEQUENCE</scope>
</reference>
<protein>
    <recommendedName>
        <fullName evidence="2">Citrate synthase</fullName>
    </recommendedName>
</protein>
<dbReference type="PANTHER" id="PTHR42871">
    <property type="entry name" value="CITRATE SYNTHASE"/>
    <property type="match status" value="1"/>
</dbReference>
<evidence type="ECO:0008006" key="2">
    <source>
        <dbReference type="Google" id="ProtNLM"/>
    </source>
</evidence>
<dbReference type="PRINTS" id="PR00143">
    <property type="entry name" value="CITRTSNTHASE"/>
</dbReference>
<dbReference type="GO" id="GO:0046912">
    <property type="term" value="F:acyltransferase activity, acyl groups converted into alkyl on transfer"/>
    <property type="evidence" value="ECO:0007669"/>
    <property type="project" value="InterPro"/>
</dbReference>
<evidence type="ECO:0000313" key="1">
    <source>
        <dbReference type="EMBL" id="SVC42712.1"/>
    </source>
</evidence>
<dbReference type="InterPro" id="IPR016142">
    <property type="entry name" value="Citrate_synth-like_lrg_a-sub"/>
</dbReference>